<dbReference type="STRING" id="694427.Palpr_2942"/>
<proteinExistence type="predicted"/>
<dbReference type="RefSeq" id="WP_013446440.1">
    <property type="nucleotide sequence ID" value="NC_014734.1"/>
</dbReference>
<evidence type="ECO:0000313" key="3">
    <source>
        <dbReference type="EMBL" id="ADQ81071.1"/>
    </source>
</evidence>
<dbReference type="Pfam" id="PF13620">
    <property type="entry name" value="CarboxypepD_reg"/>
    <property type="match status" value="1"/>
</dbReference>
<keyword evidence="1" id="KW-0732">Signal</keyword>
<keyword evidence="4" id="KW-1185">Reference proteome</keyword>
<dbReference type="SUPFAM" id="SSF49464">
    <property type="entry name" value="Carboxypeptidase regulatory domain-like"/>
    <property type="match status" value="1"/>
</dbReference>
<dbReference type="InterPro" id="IPR057601">
    <property type="entry name" value="Oar-like_b-barrel"/>
</dbReference>
<dbReference type="KEGG" id="ppn:Palpr_2942"/>
<name>E4T0K7_PALPW</name>
<accession>E4T0K7</accession>
<dbReference type="OrthoDB" id="9768147at2"/>
<dbReference type="SUPFAM" id="SSF56935">
    <property type="entry name" value="Porins"/>
    <property type="match status" value="1"/>
</dbReference>
<feature type="signal peptide" evidence="1">
    <location>
        <begin position="1"/>
        <end position="27"/>
    </location>
</feature>
<keyword evidence="3" id="KW-0675">Receptor</keyword>
<sequence>MKHFSLKYLLLLLVATLGLFCPQLAMAQATHATIVGKITDSKGETVIGATVFVRNESTGFSTAVITNEKGDYTIQQVPLGSPYTVTAKYVGYGEQRKTGYTLNQGDMLRVNFTMKEQSVTIDEVQVVANSLRKSASNTGAATAVSAKTISVLPVNGRNFTSLIDLSPLSTGSSLGGQLSTSTNFTIDGMTAKNPTSGGTTNRNGGPYAITMEAVREFEVVTNQYDVTFGRSGGGTISTVTKSGTNTLKGSTFLFSRANWLSSPYDIQGRDRKVDFSTYQYGGSLGGAIIKDRAHFFIAWDHQEDNRPLYIADIQDAADEKKYNLSQTSLNRFLSIARAKYGVADSPQTGSFNKNQGTDAIFARVDWQLNPTNLLTVRDNYCNDRNKQKLDDNTTINLYEVYGDVKSVDNSLLATLRSVFGPKTVNELKLQHLYTSENSTPNTQLPTDNIPRAIVQNIKSSVDGKDVYTNIQLGGQRYCPENFYNNVIHLIDNLYYNTKRINYTLGLDFMYSNMNSRYGSEANGRFYYNGLDAFDNNQPYRYAREIYLTNDQRVRENIINSGIYGQLQTKLFKGFELMAGLRLDYADYLNAGAFNQTVFNTLGLRTDNKLSTIQIQPRIQTTWDIDDKHADIIRLGAGVFASDINNYAMINNMVFDGTRTASVDIQGALVPTANFAGYRSNPASAPGADLFNNPSIPKISTINMNASDVAVPVVYKANLSYTHFFSDVLKVGVSAYATLGRNNYMYVDANMVDQPFFRIASEGNRGVYVPAANISATSGTSNWMDGRKSTAVGRVLEMNSKGKVNQYAFVIDGTYRYFRDGEISMSYTWNDTKDNTSYTGNVANSATLAQMVTDDPRDLSQMSYSNNQFRNKIVVYGTAPSFWGVNLGVRFSGMSGTRYSMIVNGNVNGDFVATNDLAYVFDPNSASTSTTLKQGIQALLDNPSVEGSFKDYIRNSIGKVAKRNGGVNGFYGTIDLRLSKKIKTFKSQSLEISADIFNFANLLNKSWGVNHALGTQAIYVVKGFDATKKEFVYAVNPSAGVSPLSGNPYQIQIGLRYAF</sequence>
<organism evidence="3 4">
    <name type="scientific">Paludibacter propionicigenes (strain DSM 17365 / JCM 13257 / WB4)</name>
    <dbReference type="NCBI Taxonomy" id="694427"/>
    <lineage>
        <taxon>Bacteria</taxon>
        <taxon>Pseudomonadati</taxon>
        <taxon>Bacteroidota</taxon>
        <taxon>Bacteroidia</taxon>
        <taxon>Bacteroidales</taxon>
        <taxon>Paludibacteraceae</taxon>
        <taxon>Paludibacter</taxon>
    </lineage>
</organism>
<dbReference type="Proteomes" id="UP000008718">
    <property type="component" value="Chromosome"/>
</dbReference>
<feature type="chain" id="PRO_5003188924" evidence="1">
    <location>
        <begin position="28"/>
        <end position="1058"/>
    </location>
</feature>
<dbReference type="AlphaFoldDB" id="E4T0K7"/>
<feature type="domain" description="TonB-dependent transporter Oar-like beta-barrel" evidence="2">
    <location>
        <begin position="239"/>
        <end position="1003"/>
    </location>
</feature>
<dbReference type="Pfam" id="PF25183">
    <property type="entry name" value="OMP_b-brl_4"/>
    <property type="match status" value="1"/>
</dbReference>
<dbReference type="EMBL" id="CP002345">
    <property type="protein sequence ID" value="ADQ81071.1"/>
    <property type="molecule type" value="Genomic_DNA"/>
</dbReference>
<reference evidence="3 4" key="2">
    <citation type="journal article" date="2011" name="Stand. Genomic Sci.">
        <title>Complete genome sequence of Paludibacter propionicigenes type strain (WB4).</title>
        <authorList>
            <person name="Gronow S."/>
            <person name="Munk C."/>
            <person name="Lapidus A."/>
            <person name="Nolan M."/>
            <person name="Lucas S."/>
            <person name="Hammon N."/>
            <person name="Deshpande S."/>
            <person name="Cheng J.F."/>
            <person name="Tapia R."/>
            <person name="Han C."/>
            <person name="Goodwin L."/>
            <person name="Pitluck S."/>
            <person name="Liolios K."/>
            <person name="Ivanova N."/>
            <person name="Mavromatis K."/>
            <person name="Mikhailova N."/>
            <person name="Pati A."/>
            <person name="Chen A."/>
            <person name="Palaniappan K."/>
            <person name="Land M."/>
            <person name="Hauser L."/>
            <person name="Chang Y.J."/>
            <person name="Jeffries C.D."/>
            <person name="Brambilla E."/>
            <person name="Rohde M."/>
            <person name="Goker M."/>
            <person name="Detter J.C."/>
            <person name="Woyke T."/>
            <person name="Bristow J."/>
            <person name="Eisen J.A."/>
            <person name="Markowitz V."/>
            <person name="Hugenholtz P."/>
            <person name="Kyrpides N.C."/>
            <person name="Klenk H.P."/>
        </authorList>
    </citation>
    <scope>NUCLEOTIDE SEQUENCE [LARGE SCALE GENOMIC DNA]</scope>
    <source>
        <strain evidence="4">DSM 17365 / JCM 13257 / WB4</strain>
    </source>
</reference>
<dbReference type="InterPro" id="IPR008969">
    <property type="entry name" value="CarboxyPept-like_regulatory"/>
</dbReference>
<protein>
    <submittedName>
        <fullName evidence="3">TonB-dependent receptor plug</fullName>
    </submittedName>
</protein>
<dbReference type="HOGENOM" id="CLU_006298_1_0_10"/>
<evidence type="ECO:0000313" key="4">
    <source>
        <dbReference type="Proteomes" id="UP000008718"/>
    </source>
</evidence>
<evidence type="ECO:0000259" key="2">
    <source>
        <dbReference type="Pfam" id="PF25183"/>
    </source>
</evidence>
<dbReference type="eggNOG" id="COG1629">
    <property type="taxonomic scope" value="Bacteria"/>
</dbReference>
<reference key="1">
    <citation type="submission" date="2010-11" db="EMBL/GenBank/DDBJ databases">
        <title>The complete genome of Paludibacter propionicigenes DSM 17365.</title>
        <authorList>
            <consortium name="US DOE Joint Genome Institute (JGI-PGF)"/>
            <person name="Lucas S."/>
            <person name="Copeland A."/>
            <person name="Lapidus A."/>
            <person name="Bruce D."/>
            <person name="Goodwin L."/>
            <person name="Pitluck S."/>
            <person name="Kyrpides N."/>
            <person name="Mavromatis K."/>
            <person name="Ivanova N."/>
            <person name="Munk A.C."/>
            <person name="Brettin T."/>
            <person name="Detter J.C."/>
            <person name="Han C."/>
            <person name="Tapia R."/>
            <person name="Land M."/>
            <person name="Hauser L."/>
            <person name="Markowitz V."/>
            <person name="Cheng J.-F."/>
            <person name="Hugenholtz P."/>
            <person name="Woyke T."/>
            <person name="Wu D."/>
            <person name="Gronow S."/>
            <person name="Wellnitz S."/>
            <person name="Brambilla E."/>
            <person name="Klenk H.-P."/>
            <person name="Eisen J.A."/>
        </authorList>
    </citation>
    <scope>NUCLEOTIDE SEQUENCE</scope>
    <source>
        <strain>WB4</strain>
    </source>
</reference>
<gene>
    <name evidence="3" type="ordered locus">Palpr_2942</name>
</gene>
<dbReference type="Gene3D" id="2.60.40.1120">
    <property type="entry name" value="Carboxypeptidase-like, regulatory domain"/>
    <property type="match status" value="1"/>
</dbReference>
<evidence type="ECO:0000256" key="1">
    <source>
        <dbReference type="SAM" id="SignalP"/>
    </source>
</evidence>